<protein>
    <submittedName>
        <fullName evidence="1">Uncharacterized protein</fullName>
    </submittedName>
</protein>
<keyword evidence="2" id="KW-1185">Reference proteome</keyword>
<dbReference type="Proteomes" id="UP001209878">
    <property type="component" value="Unassembled WGS sequence"/>
</dbReference>
<evidence type="ECO:0000313" key="2">
    <source>
        <dbReference type="Proteomes" id="UP001209878"/>
    </source>
</evidence>
<accession>A0AAD9JKE3</accession>
<organism evidence="1 2">
    <name type="scientific">Ridgeia piscesae</name>
    <name type="common">Tubeworm</name>
    <dbReference type="NCBI Taxonomy" id="27915"/>
    <lineage>
        <taxon>Eukaryota</taxon>
        <taxon>Metazoa</taxon>
        <taxon>Spiralia</taxon>
        <taxon>Lophotrochozoa</taxon>
        <taxon>Annelida</taxon>
        <taxon>Polychaeta</taxon>
        <taxon>Sedentaria</taxon>
        <taxon>Canalipalpata</taxon>
        <taxon>Sabellida</taxon>
        <taxon>Siboglinidae</taxon>
        <taxon>Ridgeia</taxon>
    </lineage>
</organism>
<sequence>MIRVSENVKHQPENESQTAEEVAQTQKTMCQMISSCNIDVDCSIDLSQTRSVLHLSYIEIEISKEIAAAFKGRQRVEVELQVEQASGSVIVIHYCLNTTKHRQKRFKDYPSWKTKPIPN</sequence>
<comment type="caution">
    <text evidence="1">The sequence shown here is derived from an EMBL/GenBank/DDBJ whole genome shotgun (WGS) entry which is preliminary data.</text>
</comment>
<proteinExistence type="predicted"/>
<evidence type="ECO:0000313" key="1">
    <source>
        <dbReference type="EMBL" id="KAK2153840.1"/>
    </source>
</evidence>
<dbReference type="AlphaFoldDB" id="A0AAD9JKE3"/>
<reference evidence="1" key="1">
    <citation type="journal article" date="2023" name="Mol. Biol. Evol.">
        <title>Third-Generation Sequencing Reveals the Adaptive Role of the Epigenome in Three Deep-Sea Polychaetes.</title>
        <authorList>
            <person name="Perez M."/>
            <person name="Aroh O."/>
            <person name="Sun Y."/>
            <person name="Lan Y."/>
            <person name="Juniper S.K."/>
            <person name="Young C.R."/>
            <person name="Angers B."/>
            <person name="Qian P.Y."/>
        </authorList>
    </citation>
    <scope>NUCLEOTIDE SEQUENCE</scope>
    <source>
        <strain evidence="1">R07B-5</strain>
    </source>
</reference>
<gene>
    <name evidence="1" type="ORF">NP493_2253g00007</name>
</gene>
<name>A0AAD9JKE3_RIDPI</name>
<dbReference type="EMBL" id="JAODUO010002248">
    <property type="protein sequence ID" value="KAK2153840.1"/>
    <property type="molecule type" value="Genomic_DNA"/>
</dbReference>